<dbReference type="Pfam" id="PF13466">
    <property type="entry name" value="STAS_2"/>
    <property type="match status" value="1"/>
</dbReference>
<accession>A0A011PFZ4</accession>
<dbReference type="CDD" id="cd07043">
    <property type="entry name" value="STAS_anti-anti-sigma_factors"/>
    <property type="match status" value="1"/>
</dbReference>
<comment type="caution">
    <text evidence="2">The sequence shown here is derived from an EMBL/GenBank/DDBJ whole genome shotgun (WGS) entry which is preliminary data.</text>
</comment>
<dbReference type="STRING" id="1454001.AW08_03367"/>
<proteinExistence type="predicted"/>
<dbReference type="PATRIC" id="fig|1454001.3.peg.3409"/>
<dbReference type="InterPro" id="IPR002645">
    <property type="entry name" value="STAS_dom"/>
</dbReference>
<dbReference type="InterPro" id="IPR036513">
    <property type="entry name" value="STAS_dom_sf"/>
</dbReference>
<protein>
    <submittedName>
        <fullName evidence="2">NTP binding protein (Contains STAS domain)</fullName>
    </submittedName>
</protein>
<dbReference type="AlphaFoldDB" id="A0A011PFZ4"/>
<keyword evidence="3" id="KW-1185">Reference proteome</keyword>
<evidence type="ECO:0000313" key="3">
    <source>
        <dbReference type="Proteomes" id="UP000020218"/>
    </source>
</evidence>
<organism evidence="2 3">
    <name type="scientific">Candidatus Accumulibacter adjunctus</name>
    <dbReference type="NCBI Taxonomy" id="1454001"/>
    <lineage>
        <taxon>Bacteria</taxon>
        <taxon>Pseudomonadati</taxon>
        <taxon>Pseudomonadota</taxon>
        <taxon>Betaproteobacteria</taxon>
        <taxon>Candidatus Accumulibacter</taxon>
    </lineage>
</organism>
<dbReference type="Gene3D" id="3.30.750.24">
    <property type="entry name" value="STAS domain"/>
    <property type="match status" value="1"/>
</dbReference>
<feature type="domain" description="STAS" evidence="1">
    <location>
        <begin position="9"/>
        <end position="97"/>
    </location>
</feature>
<name>A0A011PFZ4_9PROT</name>
<evidence type="ECO:0000313" key="2">
    <source>
        <dbReference type="EMBL" id="EXI65204.1"/>
    </source>
</evidence>
<sequence length="97" mass="9937">MIVGTDGGLRVSAPMVIANARSLLAAGRSCLRARAAASLTVLDLAEVGEVDSSAVSLILAWLRTAGERGLQLRIINPPASLLSLASLYGVAELLPLA</sequence>
<dbReference type="PROSITE" id="PS50801">
    <property type="entry name" value="STAS"/>
    <property type="match status" value="1"/>
</dbReference>
<dbReference type="Proteomes" id="UP000020218">
    <property type="component" value="Unassembled WGS sequence"/>
</dbReference>
<reference evidence="2" key="1">
    <citation type="submission" date="2014-02" db="EMBL/GenBank/DDBJ databases">
        <title>Expanding our view of genomic diversity in Candidatus Accumulibacter clades.</title>
        <authorList>
            <person name="Skennerton C.T."/>
            <person name="Barr J.J."/>
            <person name="Slater F.R."/>
            <person name="Bond P.L."/>
            <person name="Tyson G.W."/>
        </authorList>
    </citation>
    <scope>NUCLEOTIDE SEQUENCE [LARGE SCALE GENOMIC DNA]</scope>
</reference>
<evidence type="ECO:0000259" key="1">
    <source>
        <dbReference type="PROSITE" id="PS50801"/>
    </source>
</evidence>
<dbReference type="SUPFAM" id="SSF52091">
    <property type="entry name" value="SpoIIaa-like"/>
    <property type="match status" value="1"/>
</dbReference>
<gene>
    <name evidence="2" type="ORF">AW08_03367</name>
</gene>
<dbReference type="EMBL" id="JFAX01000026">
    <property type="protein sequence ID" value="EXI65204.1"/>
    <property type="molecule type" value="Genomic_DNA"/>
</dbReference>
<dbReference type="InterPro" id="IPR058548">
    <property type="entry name" value="MlaB-like_STAS"/>
</dbReference>